<reference evidence="2 3" key="1">
    <citation type="journal article" date="2005" name="PLoS Biol.">
        <title>The genomes of Oryza sativa: a history of duplications.</title>
        <authorList>
            <person name="Yu J."/>
            <person name="Wang J."/>
            <person name="Lin W."/>
            <person name="Li S."/>
            <person name="Li H."/>
            <person name="Zhou J."/>
            <person name="Ni P."/>
            <person name="Dong W."/>
            <person name="Hu S."/>
            <person name="Zeng C."/>
            <person name="Zhang J."/>
            <person name="Zhang Y."/>
            <person name="Li R."/>
            <person name="Xu Z."/>
            <person name="Li S."/>
            <person name="Li X."/>
            <person name="Zheng H."/>
            <person name="Cong L."/>
            <person name="Lin L."/>
            <person name="Yin J."/>
            <person name="Geng J."/>
            <person name="Li G."/>
            <person name="Shi J."/>
            <person name="Liu J."/>
            <person name="Lv H."/>
            <person name="Li J."/>
            <person name="Wang J."/>
            <person name="Deng Y."/>
            <person name="Ran L."/>
            <person name="Shi X."/>
            <person name="Wang X."/>
            <person name="Wu Q."/>
            <person name="Li C."/>
            <person name="Ren X."/>
            <person name="Wang J."/>
            <person name="Wang X."/>
            <person name="Li D."/>
            <person name="Liu D."/>
            <person name="Zhang X."/>
            <person name="Ji Z."/>
            <person name="Zhao W."/>
            <person name="Sun Y."/>
            <person name="Zhang Z."/>
            <person name="Bao J."/>
            <person name="Han Y."/>
            <person name="Dong L."/>
            <person name="Ji J."/>
            <person name="Chen P."/>
            <person name="Wu S."/>
            <person name="Liu J."/>
            <person name="Xiao Y."/>
            <person name="Bu D."/>
            <person name="Tan J."/>
            <person name="Yang L."/>
            <person name="Ye C."/>
            <person name="Zhang J."/>
            <person name="Xu J."/>
            <person name="Zhou Y."/>
            <person name="Yu Y."/>
            <person name="Zhang B."/>
            <person name="Zhuang S."/>
            <person name="Wei H."/>
            <person name="Liu B."/>
            <person name="Lei M."/>
            <person name="Yu H."/>
            <person name="Li Y."/>
            <person name="Xu H."/>
            <person name="Wei S."/>
            <person name="He X."/>
            <person name="Fang L."/>
            <person name="Zhang Z."/>
            <person name="Zhang Y."/>
            <person name="Huang X."/>
            <person name="Su Z."/>
            <person name="Tong W."/>
            <person name="Li J."/>
            <person name="Tong Z."/>
            <person name="Li S."/>
            <person name="Ye J."/>
            <person name="Wang L."/>
            <person name="Fang L."/>
            <person name="Lei T."/>
            <person name="Chen C."/>
            <person name="Chen H."/>
            <person name="Xu Z."/>
            <person name="Li H."/>
            <person name="Huang H."/>
            <person name="Zhang F."/>
            <person name="Xu H."/>
            <person name="Li N."/>
            <person name="Zhao C."/>
            <person name="Li S."/>
            <person name="Dong L."/>
            <person name="Huang Y."/>
            <person name="Li L."/>
            <person name="Xi Y."/>
            <person name="Qi Q."/>
            <person name="Li W."/>
            <person name="Zhang B."/>
            <person name="Hu W."/>
            <person name="Zhang Y."/>
            <person name="Tian X."/>
            <person name="Jiao Y."/>
            <person name="Liang X."/>
            <person name="Jin J."/>
            <person name="Gao L."/>
            <person name="Zheng W."/>
            <person name="Hao B."/>
            <person name="Liu S."/>
            <person name="Wang W."/>
            <person name="Yuan L."/>
            <person name="Cao M."/>
            <person name="McDermott J."/>
            <person name="Samudrala R."/>
            <person name="Wang J."/>
            <person name="Wong G.K."/>
            <person name="Yang H."/>
        </authorList>
    </citation>
    <scope>NUCLEOTIDE SEQUENCE [LARGE SCALE GENOMIC DNA]</scope>
    <source>
        <strain evidence="3">cv. 93-11</strain>
    </source>
</reference>
<keyword evidence="3" id="KW-1185">Reference proteome</keyword>
<evidence type="ECO:0000313" key="3">
    <source>
        <dbReference type="Proteomes" id="UP000007015"/>
    </source>
</evidence>
<dbReference type="Gramene" id="BGIOSGA034150-TA">
    <property type="protein sequence ID" value="BGIOSGA034150-PA"/>
    <property type="gene ID" value="BGIOSGA034150"/>
</dbReference>
<organism evidence="2 3">
    <name type="scientific">Oryza sativa subsp. indica</name>
    <name type="common">Rice</name>
    <dbReference type="NCBI Taxonomy" id="39946"/>
    <lineage>
        <taxon>Eukaryota</taxon>
        <taxon>Viridiplantae</taxon>
        <taxon>Streptophyta</taxon>
        <taxon>Embryophyta</taxon>
        <taxon>Tracheophyta</taxon>
        <taxon>Spermatophyta</taxon>
        <taxon>Magnoliopsida</taxon>
        <taxon>Liliopsida</taxon>
        <taxon>Poales</taxon>
        <taxon>Poaceae</taxon>
        <taxon>BOP clade</taxon>
        <taxon>Oryzoideae</taxon>
        <taxon>Oryzeae</taxon>
        <taxon>Oryzinae</taxon>
        <taxon>Oryza</taxon>
        <taxon>Oryza sativa</taxon>
    </lineage>
</organism>
<evidence type="ECO:0000256" key="1">
    <source>
        <dbReference type="SAM" id="MobiDB-lite"/>
    </source>
</evidence>
<proteinExistence type="predicted"/>
<protein>
    <submittedName>
        <fullName evidence="2">Uncharacterized protein</fullName>
    </submittedName>
</protein>
<dbReference type="AlphaFoldDB" id="B8BK21"/>
<sequence>MNITVPADAEATEAPALPHQPPQQPAPLTPVAVVAREEVEPREAPLHRRPCAHAGSRQGGARSSYGGKRVDAG</sequence>
<feature type="compositionally biased region" description="Basic and acidic residues" evidence="1">
    <location>
        <begin position="35"/>
        <end position="46"/>
    </location>
</feature>
<gene>
    <name evidence="2" type="ORF">OsI_35798</name>
</gene>
<accession>B8BK21</accession>
<dbReference type="HOGENOM" id="CLU_2709160_0_0_1"/>
<dbReference type="Proteomes" id="UP000007015">
    <property type="component" value="Chromosome 11"/>
</dbReference>
<name>B8BK21_ORYSI</name>
<feature type="compositionally biased region" description="Pro residues" evidence="1">
    <location>
        <begin position="18"/>
        <end position="28"/>
    </location>
</feature>
<dbReference type="EMBL" id="CM000136">
    <property type="protein sequence ID" value="EEC68006.1"/>
    <property type="molecule type" value="Genomic_DNA"/>
</dbReference>
<evidence type="ECO:0000313" key="2">
    <source>
        <dbReference type="EMBL" id="EEC68006.1"/>
    </source>
</evidence>
<feature type="region of interest" description="Disordered" evidence="1">
    <location>
        <begin position="1"/>
        <end position="73"/>
    </location>
</feature>